<dbReference type="EMBL" id="JBEFKJ010000022">
    <property type="protein sequence ID" value="KAL2040198.1"/>
    <property type="molecule type" value="Genomic_DNA"/>
</dbReference>
<feature type="compositionally biased region" description="Basic and acidic residues" evidence="1">
    <location>
        <begin position="48"/>
        <end position="63"/>
    </location>
</feature>
<evidence type="ECO:0000313" key="3">
    <source>
        <dbReference type="Proteomes" id="UP001590950"/>
    </source>
</evidence>
<sequence length="113" mass="13320">MVRPRFQYLLCIWFFYDCMDKPFMIRCVPSFLNAVRSRVKPNLLATKEHEIATNEREAKERVCENQNRNEQAKGDPRNSTRRAEEIADEYAIGKAKETPNDSRRKININSLLN</sequence>
<name>A0ABR4A3F6_9LECA</name>
<evidence type="ECO:0000313" key="2">
    <source>
        <dbReference type="EMBL" id="KAL2040198.1"/>
    </source>
</evidence>
<feature type="compositionally biased region" description="Basic and acidic residues" evidence="1">
    <location>
        <begin position="94"/>
        <end position="104"/>
    </location>
</feature>
<comment type="caution">
    <text evidence="2">The sequence shown here is derived from an EMBL/GenBank/DDBJ whole genome shotgun (WGS) entry which is preliminary data.</text>
</comment>
<organism evidence="2 3">
    <name type="scientific">Stereocaulon virgatum</name>
    <dbReference type="NCBI Taxonomy" id="373712"/>
    <lineage>
        <taxon>Eukaryota</taxon>
        <taxon>Fungi</taxon>
        <taxon>Dikarya</taxon>
        <taxon>Ascomycota</taxon>
        <taxon>Pezizomycotina</taxon>
        <taxon>Lecanoromycetes</taxon>
        <taxon>OSLEUM clade</taxon>
        <taxon>Lecanoromycetidae</taxon>
        <taxon>Lecanorales</taxon>
        <taxon>Lecanorineae</taxon>
        <taxon>Stereocaulaceae</taxon>
        <taxon>Stereocaulon</taxon>
    </lineage>
</organism>
<protein>
    <submittedName>
        <fullName evidence="2">Uncharacterized protein</fullName>
    </submittedName>
</protein>
<feature type="region of interest" description="Disordered" evidence="1">
    <location>
        <begin position="48"/>
        <end position="113"/>
    </location>
</feature>
<evidence type="ECO:0000256" key="1">
    <source>
        <dbReference type="SAM" id="MobiDB-lite"/>
    </source>
</evidence>
<dbReference type="Proteomes" id="UP001590950">
    <property type="component" value="Unassembled WGS sequence"/>
</dbReference>
<reference evidence="2 3" key="1">
    <citation type="submission" date="2024-09" db="EMBL/GenBank/DDBJ databases">
        <title>Rethinking Asexuality: The Enigmatic Case of Functional Sexual Genes in Lepraria (Stereocaulaceae).</title>
        <authorList>
            <person name="Doellman M."/>
            <person name="Sun Y."/>
            <person name="Barcenas-Pena A."/>
            <person name="Lumbsch H.T."/>
            <person name="Grewe F."/>
        </authorList>
    </citation>
    <scope>NUCLEOTIDE SEQUENCE [LARGE SCALE GENOMIC DNA]</scope>
    <source>
        <strain evidence="2 3">Mercado 3170</strain>
    </source>
</reference>
<proteinExistence type="predicted"/>
<accession>A0ABR4A3F6</accession>
<gene>
    <name evidence="2" type="ORF">N7G274_007101</name>
</gene>
<keyword evidence="3" id="KW-1185">Reference proteome</keyword>
<feature type="compositionally biased region" description="Basic and acidic residues" evidence="1">
    <location>
        <begin position="70"/>
        <end position="85"/>
    </location>
</feature>